<evidence type="ECO:0000313" key="6">
    <source>
        <dbReference type="Proteomes" id="UP000439903"/>
    </source>
</evidence>
<dbReference type="PANTHER" id="PTHR32176:SF92">
    <property type="entry name" value="XYLOSE ISOMERASE"/>
    <property type="match status" value="1"/>
</dbReference>
<reference evidence="5 6" key="1">
    <citation type="journal article" date="2019" name="Environ. Microbiol.">
        <title>At the nexus of three kingdoms: the genome of the mycorrhizal fungus Gigaspora margarita provides insights into plant, endobacterial and fungal interactions.</title>
        <authorList>
            <person name="Venice F."/>
            <person name="Ghignone S."/>
            <person name="Salvioli di Fossalunga A."/>
            <person name="Amselem J."/>
            <person name="Novero M."/>
            <person name="Xianan X."/>
            <person name="Sedzielewska Toro K."/>
            <person name="Morin E."/>
            <person name="Lipzen A."/>
            <person name="Grigoriev I.V."/>
            <person name="Henrissat B."/>
            <person name="Martin F.M."/>
            <person name="Bonfante P."/>
        </authorList>
    </citation>
    <scope>NUCLEOTIDE SEQUENCE [LARGE SCALE GENOMIC DNA]</scope>
    <source>
        <strain evidence="5 6">BEG34</strain>
    </source>
</reference>
<evidence type="ECO:0000256" key="1">
    <source>
        <dbReference type="ARBA" id="ARBA00010240"/>
    </source>
</evidence>
<keyword evidence="6" id="KW-1185">Reference proteome</keyword>
<dbReference type="Gene3D" id="3.40.1090.10">
    <property type="entry name" value="Cytosolic phospholipase A2 catalytic domain"/>
    <property type="match status" value="1"/>
</dbReference>
<dbReference type="Proteomes" id="UP000439903">
    <property type="component" value="Unassembled WGS sequence"/>
</dbReference>
<dbReference type="InterPro" id="IPR002641">
    <property type="entry name" value="PNPLA_dom"/>
</dbReference>
<feature type="active site" description="Nucleophile" evidence="3">
    <location>
        <position position="6"/>
    </location>
</feature>
<comment type="caution">
    <text evidence="3">Lacks conserved residue(s) required for the propagation of feature annotation.</text>
</comment>
<keyword evidence="3" id="KW-0442">Lipid degradation</keyword>
<comment type="similarity">
    <text evidence="1">Belongs to the patatin family.</text>
</comment>
<dbReference type="InterPro" id="IPR016035">
    <property type="entry name" value="Acyl_Trfase/lysoPLipase"/>
</dbReference>
<proteinExistence type="inferred from homology"/>
<keyword evidence="3" id="KW-0378">Hydrolase</keyword>
<name>A0A8H4B1R6_GIGMA</name>
<feature type="short sequence motif" description="DGA/G" evidence="3">
    <location>
        <begin position="162"/>
        <end position="164"/>
    </location>
</feature>
<dbReference type="SUPFAM" id="SSF52151">
    <property type="entry name" value="FabD/lysophospholipase-like"/>
    <property type="match status" value="1"/>
</dbReference>
<dbReference type="GO" id="GO:0004620">
    <property type="term" value="F:phospholipase activity"/>
    <property type="evidence" value="ECO:0007669"/>
    <property type="project" value="TreeGrafter"/>
</dbReference>
<dbReference type="EMBL" id="WTPW01000058">
    <property type="protein sequence ID" value="KAF0553181.1"/>
    <property type="molecule type" value="Genomic_DNA"/>
</dbReference>
<keyword evidence="2 3" id="KW-0443">Lipid metabolism</keyword>
<comment type="caution">
    <text evidence="5">The sequence shown here is derived from an EMBL/GenBank/DDBJ whole genome shotgun (WGS) entry which is preliminary data.</text>
</comment>
<dbReference type="GO" id="GO:0016042">
    <property type="term" value="P:lipid catabolic process"/>
    <property type="evidence" value="ECO:0007669"/>
    <property type="project" value="UniProtKB-UniRule"/>
</dbReference>
<dbReference type="CDD" id="cd07199">
    <property type="entry name" value="Pat17_PNPLA8_PNPLA9_like"/>
    <property type="match status" value="1"/>
</dbReference>
<organism evidence="5 6">
    <name type="scientific">Gigaspora margarita</name>
    <dbReference type="NCBI Taxonomy" id="4874"/>
    <lineage>
        <taxon>Eukaryota</taxon>
        <taxon>Fungi</taxon>
        <taxon>Fungi incertae sedis</taxon>
        <taxon>Mucoromycota</taxon>
        <taxon>Glomeromycotina</taxon>
        <taxon>Glomeromycetes</taxon>
        <taxon>Diversisporales</taxon>
        <taxon>Gigasporaceae</taxon>
        <taxon>Gigaspora</taxon>
    </lineage>
</organism>
<evidence type="ECO:0000313" key="5">
    <source>
        <dbReference type="EMBL" id="KAF0553181.1"/>
    </source>
</evidence>
<dbReference type="AlphaFoldDB" id="A0A8H4B1R6"/>
<evidence type="ECO:0000259" key="4">
    <source>
        <dbReference type="PROSITE" id="PS51635"/>
    </source>
</evidence>
<dbReference type="PROSITE" id="PS51635">
    <property type="entry name" value="PNPLA"/>
    <property type="match status" value="1"/>
</dbReference>
<accession>A0A8H4B1R6</accession>
<dbReference type="Pfam" id="PF01734">
    <property type="entry name" value="Patatin"/>
    <property type="match status" value="1"/>
</dbReference>
<dbReference type="GO" id="GO:0046486">
    <property type="term" value="P:glycerolipid metabolic process"/>
    <property type="evidence" value="ECO:0007669"/>
    <property type="project" value="UniProtKB-ARBA"/>
</dbReference>
<protein>
    <submittedName>
        <fullName evidence="5">FabD/lysophospholipase-like protein</fullName>
    </submittedName>
</protein>
<feature type="short sequence motif" description="GXSXG" evidence="3">
    <location>
        <begin position="4"/>
        <end position="8"/>
    </location>
</feature>
<gene>
    <name evidence="5" type="ORF">F8M41_020565</name>
</gene>
<evidence type="ECO:0000256" key="3">
    <source>
        <dbReference type="PROSITE-ProRule" id="PRU01161"/>
    </source>
</evidence>
<feature type="active site" description="Proton acceptor" evidence="3">
    <location>
        <position position="162"/>
    </location>
</feature>
<dbReference type="GO" id="GO:0047372">
    <property type="term" value="F:monoacylglycerol lipase activity"/>
    <property type="evidence" value="ECO:0007669"/>
    <property type="project" value="TreeGrafter"/>
</dbReference>
<feature type="domain" description="PNPLA" evidence="4">
    <location>
        <begin position="1"/>
        <end position="175"/>
    </location>
</feature>
<dbReference type="PANTHER" id="PTHR32176">
    <property type="entry name" value="XYLOSE ISOMERASE"/>
    <property type="match status" value="1"/>
</dbReference>
<evidence type="ECO:0000256" key="2">
    <source>
        <dbReference type="ARBA" id="ARBA00023098"/>
    </source>
</evidence>
<sequence>MIAGTSTGGIIAAGLSAPKFNPIYETFDELTEDHDEYEYSNLVPIFSASELLNIYKNESNKLFSKPKSWLNIFSNVRDEYTDEGRSTKFKKYFGKTRLSHSLTKLVIPAANENGSHLFTRYDTCKNSKNIEVNNTFVDILMATMAAPTFYLPYQIGNKTFKDGGMYLNNPASTAYDKASYNVPKEKISVLSLGTGYYLPDPSNPDQYSNLLFWTQNQSKLMISTQEYKPDHKMYEELKNHYQRWQVFFEEPIRFDDCDSISNLLELGYQYIEELDYSDKNPINTLVESFNLEIGIDQNNISQLITG</sequence>
<dbReference type="OrthoDB" id="1658288at2759"/>